<accession>X6P5U4</accession>
<sequence length="459" mass="53232">MRMCLIWESKVIAHIHQHLKPSRSTYSSTDAIEQLLVQPYGKQVQWQVSCWYVRDLIESRVIRMPKASFIDGLFDHSFFSNVFTSQQLALVHSKDESVEPLQKVTRRLVELLQNSHSSDTCLSYLFELSTVDLHTCRFVVNTLALYFVTFKSFQAQWHFIQHKLIPLFIQYLPYLSPQESELVIELLLVNLCQPIQYPIRLDLDNVRTGHCLTFDRCFMIGTVIFRTLDKLLWTCAPSVFDYVSIHLLSSLKVCICFILKIANALADADMKTSKQQNTKIDADWPVVDDKLTLHYWILQSLCLLLSKIKDLNFHTNQCFLFLCDVLKETLQNCKKTLDTFDLFHSIANDVRHAADANALKMKLRSRLKLLFKKYSINDSANSNANVSADINAITRKNNPTQIIFTDEMIQEVKKKVSHKRNAVVDEIHNIHTMIALEFKQLPTQFQSLLDQILRQSRVT</sequence>
<name>X6P5U4_RETFI</name>
<comment type="caution">
    <text evidence="1">The sequence shown here is derived from an EMBL/GenBank/DDBJ whole genome shotgun (WGS) entry which is preliminary data.</text>
</comment>
<dbReference type="Proteomes" id="UP000023152">
    <property type="component" value="Unassembled WGS sequence"/>
</dbReference>
<proteinExistence type="predicted"/>
<dbReference type="EMBL" id="ASPP01003351">
    <property type="protein sequence ID" value="ETO33493.1"/>
    <property type="molecule type" value="Genomic_DNA"/>
</dbReference>
<dbReference type="AlphaFoldDB" id="X6P5U4"/>
<protein>
    <submittedName>
        <fullName evidence="1">Uncharacterized protein</fullName>
    </submittedName>
</protein>
<evidence type="ECO:0000313" key="2">
    <source>
        <dbReference type="Proteomes" id="UP000023152"/>
    </source>
</evidence>
<evidence type="ECO:0000313" key="1">
    <source>
        <dbReference type="EMBL" id="ETO33493.1"/>
    </source>
</evidence>
<reference evidence="1 2" key="1">
    <citation type="journal article" date="2013" name="Curr. Biol.">
        <title>The Genome of the Foraminiferan Reticulomyxa filosa.</title>
        <authorList>
            <person name="Glockner G."/>
            <person name="Hulsmann N."/>
            <person name="Schleicher M."/>
            <person name="Noegel A.A."/>
            <person name="Eichinger L."/>
            <person name="Gallinger C."/>
            <person name="Pawlowski J."/>
            <person name="Sierra R."/>
            <person name="Euteneuer U."/>
            <person name="Pillet L."/>
            <person name="Moustafa A."/>
            <person name="Platzer M."/>
            <person name="Groth M."/>
            <person name="Szafranski K."/>
            <person name="Schliwa M."/>
        </authorList>
    </citation>
    <scope>NUCLEOTIDE SEQUENCE [LARGE SCALE GENOMIC DNA]</scope>
</reference>
<gene>
    <name evidence="1" type="ORF">RFI_03609</name>
</gene>
<keyword evidence="2" id="KW-1185">Reference proteome</keyword>
<organism evidence="1 2">
    <name type="scientific">Reticulomyxa filosa</name>
    <dbReference type="NCBI Taxonomy" id="46433"/>
    <lineage>
        <taxon>Eukaryota</taxon>
        <taxon>Sar</taxon>
        <taxon>Rhizaria</taxon>
        <taxon>Retaria</taxon>
        <taxon>Foraminifera</taxon>
        <taxon>Monothalamids</taxon>
        <taxon>Reticulomyxidae</taxon>
        <taxon>Reticulomyxa</taxon>
    </lineage>
</organism>